<evidence type="ECO:0000313" key="3">
    <source>
        <dbReference type="Proteomes" id="UP000006960"/>
    </source>
</evidence>
<comment type="caution">
    <text evidence="2">The sequence shown here is derived from an EMBL/GenBank/DDBJ whole genome shotgun (WGS) entry which is preliminary data.</text>
</comment>
<organism evidence="2 3">
    <name type="scientific">Bacillus cereus VD048</name>
    <dbReference type="NCBI Taxonomy" id="1053226"/>
    <lineage>
        <taxon>Bacteria</taxon>
        <taxon>Bacillati</taxon>
        <taxon>Bacillota</taxon>
        <taxon>Bacilli</taxon>
        <taxon>Bacillales</taxon>
        <taxon>Bacillaceae</taxon>
        <taxon>Bacillus</taxon>
        <taxon>Bacillus cereus group</taxon>
    </lineage>
</organism>
<reference evidence="2 3" key="1">
    <citation type="submission" date="2012-04" db="EMBL/GenBank/DDBJ databases">
        <title>The Genome Sequence of Bacillus cereus VD048.</title>
        <authorList>
            <consortium name="The Broad Institute Genome Sequencing Platform"/>
            <consortium name="The Broad Institute Genome Sequencing Center for Infectious Disease"/>
            <person name="Feldgarden M."/>
            <person name="Van der Auwera G.A."/>
            <person name="Mahillon J."/>
            <person name="Duprez V."/>
            <person name="Timmery S."/>
            <person name="Mattelet C."/>
            <person name="Dierick K."/>
            <person name="Sun M."/>
            <person name="Yu Z."/>
            <person name="Zhu L."/>
            <person name="Hu X."/>
            <person name="Shank E.B."/>
            <person name="Swiecicka I."/>
            <person name="Hansen B.M."/>
            <person name="Andrup L."/>
            <person name="Young S.K."/>
            <person name="Zeng Q."/>
            <person name="Gargeya S."/>
            <person name="Fitzgerald M."/>
            <person name="Haas B."/>
            <person name="Abouelleil A."/>
            <person name="Alvarado L."/>
            <person name="Arachchi H.M."/>
            <person name="Berlin A."/>
            <person name="Chapman S.B."/>
            <person name="Goldberg J."/>
            <person name="Griggs A."/>
            <person name="Gujja S."/>
            <person name="Hansen M."/>
            <person name="Howarth C."/>
            <person name="Imamovic A."/>
            <person name="Larimer J."/>
            <person name="McCowen C."/>
            <person name="Montmayeur A."/>
            <person name="Murphy C."/>
            <person name="Neiman D."/>
            <person name="Pearson M."/>
            <person name="Priest M."/>
            <person name="Roberts A."/>
            <person name="Saif S."/>
            <person name="Shea T."/>
            <person name="Sisk P."/>
            <person name="Sykes S."/>
            <person name="Wortman J."/>
            <person name="Nusbaum C."/>
            <person name="Birren B."/>
        </authorList>
    </citation>
    <scope>NUCLEOTIDE SEQUENCE [LARGE SCALE GENOMIC DNA]</scope>
    <source>
        <strain evidence="2 3">VD048</strain>
    </source>
</reference>
<keyword evidence="1" id="KW-1133">Transmembrane helix</keyword>
<accession>J8H0F2</accession>
<evidence type="ECO:0000256" key="1">
    <source>
        <dbReference type="SAM" id="Phobius"/>
    </source>
</evidence>
<name>J8H0F2_BACCE</name>
<dbReference type="RefSeq" id="WP_002166903.1">
    <property type="nucleotide sequence ID" value="NZ_JH792313.1"/>
</dbReference>
<gene>
    <name evidence="2" type="ORF">IIG_05209</name>
</gene>
<evidence type="ECO:0000313" key="2">
    <source>
        <dbReference type="EMBL" id="EJR26652.1"/>
    </source>
</evidence>
<dbReference type="AlphaFoldDB" id="J8H0F2"/>
<protein>
    <submittedName>
        <fullName evidence="2">Uncharacterized protein</fullName>
    </submittedName>
</protein>
<dbReference type="Proteomes" id="UP000006960">
    <property type="component" value="Unassembled WGS sequence"/>
</dbReference>
<dbReference type="EMBL" id="AHEU01000045">
    <property type="protein sequence ID" value="EJR26652.1"/>
    <property type="molecule type" value="Genomic_DNA"/>
</dbReference>
<keyword evidence="1" id="KW-0812">Transmembrane</keyword>
<sequence length="40" mass="4745">MKRKISLYFMTVIVLMLILFEVVFYIFIYGSGAKIKAKRI</sequence>
<dbReference type="HOGENOM" id="CLU_3284655_0_0_9"/>
<proteinExistence type="predicted"/>
<keyword evidence="1" id="KW-0472">Membrane</keyword>
<feature type="transmembrane region" description="Helical" evidence="1">
    <location>
        <begin position="6"/>
        <end position="29"/>
    </location>
</feature>